<reference evidence="8 9" key="1">
    <citation type="submission" date="2019-03" db="EMBL/GenBank/DDBJ databases">
        <authorList>
            <person name="Gonzalez-Pimentel J.L."/>
        </authorList>
    </citation>
    <scope>NUCLEOTIDE SEQUENCE [LARGE SCALE GENOMIC DNA]</scope>
    <source>
        <strain evidence="8 9">JCM 31289</strain>
    </source>
</reference>
<dbReference type="GO" id="GO:0000160">
    <property type="term" value="P:phosphorelay signal transduction system"/>
    <property type="evidence" value="ECO:0007669"/>
    <property type="project" value="TreeGrafter"/>
</dbReference>
<dbReference type="InterPro" id="IPR003594">
    <property type="entry name" value="HATPase_dom"/>
</dbReference>
<keyword evidence="5" id="KW-0418">Kinase</keyword>
<dbReference type="AlphaFoldDB" id="A0A4Z0GQM7"/>
<feature type="non-terminal residue" evidence="8">
    <location>
        <position position="464"/>
    </location>
</feature>
<feature type="region of interest" description="Disordered" evidence="6">
    <location>
        <begin position="402"/>
        <end position="464"/>
    </location>
</feature>
<dbReference type="PROSITE" id="PS51257">
    <property type="entry name" value="PROKAR_LIPOPROTEIN"/>
    <property type="match status" value="1"/>
</dbReference>
<dbReference type="GO" id="GO:0005886">
    <property type="term" value="C:plasma membrane"/>
    <property type="evidence" value="ECO:0007669"/>
    <property type="project" value="TreeGrafter"/>
</dbReference>
<dbReference type="EC" id="2.7.13.3" evidence="2"/>
<proteinExistence type="predicted"/>
<organism evidence="8 9">
    <name type="scientific">Streptomyces palmae</name>
    <dbReference type="NCBI Taxonomy" id="1701085"/>
    <lineage>
        <taxon>Bacteria</taxon>
        <taxon>Bacillati</taxon>
        <taxon>Actinomycetota</taxon>
        <taxon>Actinomycetes</taxon>
        <taxon>Kitasatosporales</taxon>
        <taxon>Streptomycetaceae</taxon>
        <taxon>Streptomyces</taxon>
    </lineage>
</organism>
<evidence type="ECO:0000256" key="6">
    <source>
        <dbReference type="SAM" id="MobiDB-lite"/>
    </source>
</evidence>
<evidence type="ECO:0000256" key="1">
    <source>
        <dbReference type="ARBA" id="ARBA00000085"/>
    </source>
</evidence>
<name>A0A4Z0GQM7_9ACTN</name>
<dbReference type="GO" id="GO:0005524">
    <property type="term" value="F:ATP binding"/>
    <property type="evidence" value="ECO:0007669"/>
    <property type="project" value="UniProtKB-KW"/>
</dbReference>
<evidence type="ECO:0000313" key="9">
    <source>
        <dbReference type="Proteomes" id="UP000297948"/>
    </source>
</evidence>
<dbReference type="InterPro" id="IPR036890">
    <property type="entry name" value="HATPase_C_sf"/>
</dbReference>
<dbReference type="EMBL" id="SRID01000256">
    <property type="protein sequence ID" value="TGA98795.1"/>
    <property type="molecule type" value="Genomic_DNA"/>
</dbReference>
<dbReference type="Gene3D" id="3.30.565.10">
    <property type="entry name" value="Histidine kinase-like ATPase, C-terminal domain"/>
    <property type="match status" value="1"/>
</dbReference>
<dbReference type="PANTHER" id="PTHR45436:SF5">
    <property type="entry name" value="SENSOR HISTIDINE KINASE TRCS"/>
    <property type="match status" value="1"/>
</dbReference>
<keyword evidence="8" id="KW-0067">ATP-binding</keyword>
<evidence type="ECO:0000256" key="5">
    <source>
        <dbReference type="ARBA" id="ARBA00022777"/>
    </source>
</evidence>
<accession>A0A4Z0GQM7</accession>
<comment type="catalytic activity">
    <reaction evidence="1">
        <text>ATP + protein L-histidine = ADP + protein N-phospho-L-histidine.</text>
        <dbReference type="EC" id="2.7.13.3"/>
    </reaction>
</comment>
<dbReference type="Pfam" id="PF02518">
    <property type="entry name" value="HATPase_c"/>
    <property type="match status" value="1"/>
</dbReference>
<sequence>MSMVRAGTPQSRSSASSGLWTLLPTLVAACTVAAVLLTPAEARAPVAWCGAVATLAVALAAGEAIRRGRVLAEQRRRHAEQEALLRRRLVDQQAETVRLAEELLPKVVERLQLGVQPDAVLEGIACETRLDPEFETAHHAVLRSVVRTVEAEEALRDSAQRAFVNIARRVQALVHQQAMDLRDMEDKHGNDPDIFADLLHIDHGTALIGRLADSIAVLGGARPGRQWQKKVPLFNVLRGAMSRIIDYQRVDLHSVADIAIVGPAVEPVIHAVAEMLDNATRYSPPQTRVHLTATEVQTGVAIEIEDAGVGLTDDAARRAERLLAGSPTGLDLNELGESPRLGLAVVGRLAKSHAFTVSLRSSAYGGVRAVLVVPSELTAPTPTPGGDIARAMVLPPPKPKLRPLATPPIDPAGAESPFPPASGTGGLPQRRRRIPAPGLRPRSAGTVSMAPPRPIGPRPCLLYT</sequence>
<comment type="caution">
    <text evidence="8">The sequence shown here is derived from an EMBL/GenBank/DDBJ whole genome shotgun (WGS) entry which is preliminary data.</text>
</comment>
<dbReference type="GO" id="GO:0004673">
    <property type="term" value="F:protein histidine kinase activity"/>
    <property type="evidence" value="ECO:0007669"/>
    <property type="project" value="UniProtKB-EC"/>
</dbReference>
<dbReference type="SMART" id="SM00387">
    <property type="entry name" value="HATPase_c"/>
    <property type="match status" value="1"/>
</dbReference>
<evidence type="ECO:0000313" key="8">
    <source>
        <dbReference type="EMBL" id="TGA98795.1"/>
    </source>
</evidence>
<dbReference type="InterPro" id="IPR050428">
    <property type="entry name" value="TCS_sensor_his_kinase"/>
</dbReference>
<evidence type="ECO:0000256" key="2">
    <source>
        <dbReference type="ARBA" id="ARBA00012438"/>
    </source>
</evidence>
<evidence type="ECO:0000256" key="4">
    <source>
        <dbReference type="ARBA" id="ARBA00022679"/>
    </source>
</evidence>
<gene>
    <name evidence="8" type="ORF">E4099_22780</name>
</gene>
<dbReference type="SUPFAM" id="SSF55874">
    <property type="entry name" value="ATPase domain of HSP90 chaperone/DNA topoisomerase II/histidine kinase"/>
    <property type="match status" value="1"/>
</dbReference>
<keyword evidence="8" id="KW-0547">Nucleotide-binding</keyword>
<protein>
    <recommendedName>
        <fullName evidence="2">histidine kinase</fullName>
        <ecNumber evidence="2">2.7.13.3</ecNumber>
    </recommendedName>
</protein>
<dbReference type="Proteomes" id="UP000297948">
    <property type="component" value="Unassembled WGS sequence"/>
</dbReference>
<keyword evidence="3" id="KW-0597">Phosphoprotein</keyword>
<feature type="domain" description="Histidine kinase/HSP90-like ATPase" evidence="7">
    <location>
        <begin position="263"/>
        <end position="377"/>
    </location>
</feature>
<dbReference type="PANTHER" id="PTHR45436">
    <property type="entry name" value="SENSOR HISTIDINE KINASE YKOH"/>
    <property type="match status" value="1"/>
</dbReference>
<keyword evidence="9" id="KW-1185">Reference proteome</keyword>
<evidence type="ECO:0000259" key="7">
    <source>
        <dbReference type="SMART" id="SM00387"/>
    </source>
</evidence>
<keyword evidence="4" id="KW-0808">Transferase</keyword>
<evidence type="ECO:0000256" key="3">
    <source>
        <dbReference type="ARBA" id="ARBA00022553"/>
    </source>
</evidence>
<dbReference type="OrthoDB" id="4652229at2"/>